<dbReference type="GO" id="GO:0017116">
    <property type="term" value="F:single-stranded DNA helicase activity"/>
    <property type="evidence" value="ECO:0007669"/>
    <property type="project" value="TreeGrafter"/>
</dbReference>
<dbReference type="InterPro" id="IPR041451">
    <property type="entry name" value="RecD2_SH13"/>
</dbReference>
<dbReference type="GO" id="GO:0006310">
    <property type="term" value="P:DNA recombination"/>
    <property type="evidence" value="ECO:0007669"/>
    <property type="project" value="InterPro"/>
</dbReference>
<evidence type="ECO:0000259" key="5">
    <source>
        <dbReference type="SMART" id="SM00382"/>
    </source>
</evidence>
<dbReference type="InterPro" id="IPR027417">
    <property type="entry name" value="P-loop_NTPase"/>
</dbReference>
<dbReference type="HAMAP" id="MF_01488">
    <property type="entry name" value="RecD2"/>
    <property type="match status" value="1"/>
</dbReference>
<dbReference type="Gene3D" id="1.10.150.20">
    <property type="entry name" value="5' to 3' exonuclease, C-terminal subdomain"/>
    <property type="match status" value="1"/>
</dbReference>
<dbReference type="PANTHER" id="PTHR43788:SF6">
    <property type="entry name" value="DNA HELICASE B"/>
    <property type="match status" value="1"/>
</dbReference>
<name>A0A1M4VW41_9FIRM</name>
<dbReference type="Pfam" id="PF14490">
    <property type="entry name" value="HHH_RecD2"/>
    <property type="match status" value="1"/>
</dbReference>
<feature type="domain" description="Helix-hairpin-helix DNA-binding motif class 1" evidence="4">
    <location>
        <begin position="116"/>
        <end position="135"/>
    </location>
</feature>
<dbReference type="EC" id="5.6.2.3" evidence="3"/>
<dbReference type="GO" id="GO:0009338">
    <property type="term" value="C:exodeoxyribonuclease V complex"/>
    <property type="evidence" value="ECO:0007669"/>
    <property type="project" value="TreeGrafter"/>
</dbReference>
<evidence type="ECO:0000259" key="4">
    <source>
        <dbReference type="SMART" id="SM00278"/>
    </source>
</evidence>
<dbReference type="Pfam" id="PF13538">
    <property type="entry name" value="UvrD_C_2"/>
    <property type="match status" value="1"/>
</dbReference>
<dbReference type="Gene3D" id="3.40.50.300">
    <property type="entry name" value="P-loop containing nucleotide triphosphate hydrolases"/>
    <property type="match status" value="2"/>
</dbReference>
<sequence length="737" mass="83546">MEKLSGYIENVIYHNEQNNFTVMELDCGGNLVTVTGSFPTLNPGEYITVKGAWSEHPSFGVQLKAHSFKVEIPETVAGMEKYLASGLITGIGEKKARLLVERFKEDVLDIIRYNPDRLTEVEGIGKKTASMISESFNEHREVMDIIMFLGEYGISSSMAMRVYKVYRDNTISVIKENPYKLIRDVPGIGFKLADEIAMSMGVEQFSPFRVMAGIKHMLQSCYNDGNMYMEEEELVYKSASVLDISEDLAYDNVEDLVLQGDIKLETIEDKRVYYTIPLFKAEESVAEMTVRISRHRYENEIINVDKIISSYERQNDIELDEAQKNAVKAAVENGVVIITGGPGTGKTTIIKCILEIFQQLDYDIALAAPTGRAAKRMSEATGFEAKTIHRMLEFGYSENEAEQTFDKNEENPLEYDVVIVDEASMIDILLMNHLLKAIRLGTRLILVGDINQLPSVGPGNVLKDIIDSNQVSLVVLNKIFRQAQESMIVVNAHKINNGEMPMVNDKEKDFYFINCNTGEKVRKTILDICTHRLKNYNGYDFFEDIQVVTPMKKGAAGINELNKLLQLNLNPPSPDKEERTFMSTVYREGDKVMQIKNNYNIEWLDLNTQEEGQGVFNGDIGIIKKINQQGKNATVIFDDDKQVIYSFEQMDELILSYAITVHKSQGSEFKVVVMPVFQGPRMLLNRNLLYTAITRGKELVVLVGHRTYLKAMIENINTVMRKTGLRDRIRAHAIMED</sequence>
<dbReference type="STRING" id="1120975.SAMN02746064_01081"/>
<keyword evidence="7" id="KW-1185">Reference proteome</keyword>
<dbReference type="InterPro" id="IPR055446">
    <property type="entry name" value="RecD2_N_OB"/>
</dbReference>
<comment type="catalytic activity">
    <reaction evidence="3">
        <text>ATP + H2O = ADP + phosphate + H(+)</text>
        <dbReference type="Rhea" id="RHEA:13065"/>
        <dbReference type="ChEBI" id="CHEBI:15377"/>
        <dbReference type="ChEBI" id="CHEBI:15378"/>
        <dbReference type="ChEBI" id="CHEBI:30616"/>
        <dbReference type="ChEBI" id="CHEBI:43474"/>
        <dbReference type="ChEBI" id="CHEBI:456216"/>
        <dbReference type="EC" id="5.6.2.3"/>
    </reaction>
</comment>
<dbReference type="InterPro" id="IPR003583">
    <property type="entry name" value="Hlx-hairpin-Hlx_DNA-bd_motif"/>
</dbReference>
<dbReference type="Proteomes" id="UP000184251">
    <property type="component" value="Unassembled WGS sequence"/>
</dbReference>
<dbReference type="CDD" id="cd17933">
    <property type="entry name" value="DEXSc_RecD-like"/>
    <property type="match status" value="1"/>
</dbReference>
<keyword evidence="3" id="KW-0378">Hydrolase</keyword>
<dbReference type="SMART" id="SM00382">
    <property type="entry name" value="AAA"/>
    <property type="match status" value="1"/>
</dbReference>
<dbReference type="GO" id="GO:0043139">
    <property type="term" value="F:5'-3' DNA helicase activity"/>
    <property type="evidence" value="ECO:0007669"/>
    <property type="project" value="UniProtKB-UniRule"/>
</dbReference>
<evidence type="ECO:0000256" key="2">
    <source>
        <dbReference type="ARBA" id="ARBA00022840"/>
    </source>
</evidence>
<evidence type="ECO:0000313" key="6">
    <source>
        <dbReference type="EMBL" id="SHE73244.1"/>
    </source>
</evidence>
<evidence type="ECO:0000313" key="7">
    <source>
        <dbReference type="Proteomes" id="UP000184251"/>
    </source>
</evidence>
<dbReference type="InterPro" id="IPR050534">
    <property type="entry name" value="Coronavir_polyprotein_1ab"/>
</dbReference>
<dbReference type="SUPFAM" id="SSF52540">
    <property type="entry name" value="P-loop containing nucleoside triphosphate hydrolases"/>
    <property type="match status" value="1"/>
</dbReference>
<dbReference type="SUPFAM" id="SSF47781">
    <property type="entry name" value="RuvA domain 2-like"/>
    <property type="match status" value="1"/>
</dbReference>
<keyword evidence="1 3" id="KW-0547">Nucleotide-binding</keyword>
<comment type="function">
    <text evidence="3">DNA-dependent ATPase and ATP-dependent 5'-3' DNA helicase. Has no activity on blunt DNA or DNA with 3'-overhangs, requires at least 10 bases of 5'-ssDNA for helicase activity.</text>
</comment>
<feature type="domain" description="Helix-hairpin-helix DNA-binding motif class 1" evidence="4">
    <location>
        <begin position="81"/>
        <end position="102"/>
    </location>
</feature>
<dbReference type="RefSeq" id="WP_073270068.1">
    <property type="nucleotide sequence ID" value="NZ_FQTU01000006.1"/>
</dbReference>
<dbReference type="AlphaFoldDB" id="A0A1M4VW41"/>
<keyword evidence="3" id="KW-0238">DNA-binding</keyword>
<dbReference type="GO" id="GO:0005524">
    <property type="term" value="F:ATP binding"/>
    <property type="evidence" value="ECO:0007669"/>
    <property type="project" value="UniProtKB-UniRule"/>
</dbReference>
<reference evidence="6 7" key="1">
    <citation type="submission" date="2016-11" db="EMBL/GenBank/DDBJ databases">
        <authorList>
            <person name="Jaros S."/>
            <person name="Januszkiewicz K."/>
            <person name="Wedrychowicz H."/>
        </authorList>
    </citation>
    <scope>NUCLEOTIDE SEQUENCE [LARGE SCALE GENOMIC DNA]</scope>
    <source>
        <strain evidence="6 7">DSM 14828</strain>
    </source>
</reference>
<dbReference type="PANTHER" id="PTHR43788">
    <property type="entry name" value="DNA2/NAM7 HELICASE FAMILY MEMBER"/>
    <property type="match status" value="1"/>
</dbReference>
<gene>
    <name evidence="3" type="primary">recD2</name>
    <name evidence="6" type="ORF">SAMN02746064_01081</name>
</gene>
<dbReference type="Pfam" id="PF18335">
    <property type="entry name" value="SH3_13"/>
    <property type="match status" value="1"/>
</dbReference>
<dbReference type="GO" id="GO:0006281">
    <property type="term" value="P:DNA repair"/>
    <property type="evidence" value="ECO:0007669"/>
    <property type="project" value="InterPro"/>
</dbReference>
<dbReference type="Pfam" id="PF23139">
    <property type="entry name" value="OB_YrrC"/>
    <property type="match status" value="1"/>
</dbReference>
<comment type="similarity">
    <text evidence="3">Belongs to the RecD family. RecD2 subfamily.</text>
</comment>
<protein>
    <recommendedName>
        <fullName evidence="3">ATP-dependent RecD2 DNA helicase</fullName>
        <ecNumber evidence="3">5.6.2.3</ecNumber>
    </recommendedName>
    <alternativeName>
        <fullName evidence="3">DNA 5'-3' helicase subunit RecD2</fullName>
    </alternativeName>
</protein>
<dbReference type="Gene3D" id="2.30.30.940">
    <property type="match status" value="1"/>
</dbReference>
<dbReference type="InterPro" id="IPR010994">
    <property type="entry name" value="RuvA_2-like"/>
</dbReference>
<proteinExistence type="inferred from homology"/>
<dbReference type="InterPro" id="IPR003593">
    <property type="entry name" value="AAA+_ATPase"/>
</dbReference>
<dbReference type="SMART" id="SM00278">
    <property type="entry name" value="HhH1"/>
    <property type="match status" value="3"/>
</dbReference>
<dbReference type="OrthoDB" id="9803432at2"/>
<dbReference type="EMBL" id="FQTU01000006">
    <property type="protein sequence ID" value="SHE73244.1"/>
    <property type="molecule type" value="Genomic_DNA"/>
</dbReference>
<dbReference type="GO" id="GO:0016887">
    <property type="term" value="F:ATP hydrolysis activity"/>
    <property type="evidence" value="ECO:0007669"/>
    <property type="project" value="RHEA"/>
</dbReference>
<dbReference type="GO" id="GO:0003677">
    <property type="term" value="F:DNA binding"/>
    <property type="evidence" value="ECO:0007669"/>
    <property type="project" value="UniProtKB-UniRule"/>
</dbReference>
<dbReference type="Pfam" id="PF14520">
    <property type="entry name" value="HHH_5"/>
    <property type="match status" value="1"/>
</dbReference>
<evidence type="ECO:0000256" key="3">
    <source>
        <dbReference type="HAMAP-Rule" id="MF_01488"/>
    </source>
</evidence>
<dbReference type="Gene3D" id="1.10.10.2220">
    <property type="match status" value="1"/>
</dbReference>
<dbReference type="InterPro" id="IPR027785">
    <property type="entry name" value="UvrD-like_helicase_C"/>
</dbReference>
<feature type="binding site" evidence="3">
    <location>
        <begin position="343"/>
        <end position="347"/>
    </location>
    <ligand>
        <name>ATP</name>
        <dbReference type="ChEBI" id="CHEBI:30616"/>
    </ligand>
</feature>
<organism evidence="6 7">
    <name type="scientific">Alkalibacter saccharofermentans DSM 14828</name>
    <dbReference type="NCBI Taxonomy" id="1120975"/>
    <lineage>
        <taxon>Bacteria</taxon>
        <taxon>Bacillati</taxon>
        <taxon>Bacillota</taxon>
        <taxon>Clostridia</taxon>
        <taxon>Eubacteriales</taxon>
        <taxon>Eubacteriaceae</taxon>
        <taxon>Alkalibacter</taxon>
    </lineage>
</organism>
<feature type="domain" description="AAA+ ATPase" evidence="5">
    <location>
        <begin position="332"/>
        <end position="451"/>
    </location>
</feature>
<dbReference type="Pfam" id="PF13245">
    <property type="entry name" value="AAA_19"/>
    <property type="match status" value="1"/>
</dbReference>
<feature type="domain" description="Helix-hairpin-helix DNA-binding motif class 1" evidence="4">
    <location>
        <begin position="180"/>
        <end position="199"/>
    </location>
</feature>
<keyword evidence="2 3" id="KW-0067">ATP-binding</keyword>
<dbReference type="CDD" id="cd18809">
    <property type="entry name" value="SF1_C_RecD"/>
    <property type="match status" value="1"/>
</dbReference>
<keyword evidence="3" id="KW-0413">Isomerase</keyword>
<dbReference type="InterPro" id="IPR029493">
    <property type="entry name" value="RecD2-like_HHH"/>
</dbReference>
<accession>A0A1M4VW41</accession>
<dbReference type="InterPro" id="IPR006345">
    <property type="entry name" value="RecD2"/>
</dbReference>
<dbReference type="NCBIfam" id="TIGR01448">
    <property type="entry name" value="recD_rel"/>
    <property type="match status" value="1"/>
</dbReference>
<keyword evidence="3" id="KW-0347">Helicase</keyword>
<evidence type="ECO:0000256" key="1">
    <source>
        <dbReference type="ARBA" id="ARBA00022741"/>
    </source>
</evidence>